<evidence type="ECO:0000256" key="4">
    <source>
        <dbReference type="ARBA" id="ARBA00022553"/>
    </source>
</evidence>
<evidence type="ECO:0000313" key="13">
    <source>
        <dbReference type="EMBL" id="GGX90021.1"/>
    </source>
</evidence>
<dbReference type="Gene3D" id="3.30.565.10">
    <property type="entry name" value="Histidine kinase-like ATPase, C-terminal domain"/>
    <property type="match status" value="1"/>
</dbReference>
<evidence type="ECO:0000256" key="1">
    <source>
        <dbReference type="ARBA" id="ARBA00000085"/>
    </source>
</evidence>
<keyword evidence="7" id="KW-0418">Kinase</keyword>
<dbReference type="InterPro" id="IPR036890">
    <property type="entry name" value="HATPase_C_sf"/>
</dbReference>
<accession>A0A918U452</accession>
<feature type="region of interest" description="Disordered" evidence="11">
    <location>
        <begin position="136"/>
        <end position="204"/>
    </location>
</feature>
<dbReference type="PROSITE" id="PS50109">
    <property type="entry name" value="HIS_KIN"/>
    <property type="match status" value="1"/>
</dbReference>
<dbReference type="InterPro" id="IPR004358">
    <property type="entry name" value="Sig_transdc_His_kin-like_C"/>
</dbReference>
<dbReference type="PRINTS" id="PR00344">
    <property type="entry name" value="BCTRLSENSOR"/>
</dbReference>
<dbReference type="Gene3D" id="3.30.450.40">
    <property type="match status" value="1"/>
</dbReference>
<dbReference type="InterPro" id="IPR003661">
    <property type="entry name" value="HisK_dim/P_dom"/>
</dbReference>
<evidence type="ECO:0000256" key="11">
    <source>
        <dbReference type="SAM" id="MobiDB-lite"/>
    </source>
</evidence>
<keyword evidence="4" id="KW-0597">Phosphoprotein</keyword>
<dbReference type="SUPFAM" id="SSF55781">
    <property type="entry name" value="GAF domain-like"/>
    <property type="match status" value="1"/>
</dbReference>
<dbReference type="SMART" id="SM00387">
    <property type="entry name" value="HATPase_c"/>
    <property type="match status" value="1"/>
</dbReference>
<dbReference type="GO" id="GO:0030295">
    <property type="term" value="F:protein kinase activator activity"/>
    <property type="evidence" value="ECO:0007669"/>
    <property type="project" value="TreeGrafter"/>
</dbReference>
<dbReference type="PANTHER" id="PTHR42878:SF7">
    <property type="entry name" value="SENSOR HISTIDINE KINASE GLRK"/>
    <property type="match status" value="1"/>
</dbReference>
<dbReference type="InterPro" id="IPR036097">
    <property type="entry name" value="HisK_dim/P_sf"/>
</dbReference>
<evidence type="ECO:0000313" key="14">
    <source>
        <dbReference type="Proteomes" id="UP000619244"/>
    </source>
</evidence>
<organism evidence="13 14">
    <name type="scientific">Streptomyces minutiscleroticus</name>
    <dbReference type="NCBI Taxonomy" id="68238"/>
    <lineage>
        <taxon>Bacteria</taxon>
        <taxon>Bacillati</taxon>
        <taxon>Actinomycetota</taxon>
        <taxon>Actinomycetes</taxon>
        <taxon>Kitasatosporales</taxon>
        <taxon>Streptomycetaceae</taxon>
        <taxon>Streptomyces</taxon>
    </lineage>
</organism>
<comment type="catalytic activity">
    <reaction evidence="1">
        <text>ATP + protein L-histidine = ADP + protein N-phospho-L-histidine.</text>
        <dbReference type="EC" id="2.7.13.3"/>
    </reaction>
</comment>
<feature type="region of interest" description="Disordered" evidence="11">
    <location>
        <begin position="28"/>
        <end position="48"/>
    </location>
</feature>
<name>A0A918U452_9ACTN</name>
<dbReference type="Gene3D" id="1.10.287.130">
    <property type="match status" value="1"/>
</dbReference>
<keyword evidence="9" id="KW-0902">Two-component regulatory system</keyword>
<dbReference type="SUPFAM" id="SSF47384">
    <property type="entry name" value="Homodimeric domain of signal transducing histidine kinase"/>
    <property type="match status" value="1"/>
</dbReference>
<evidence type="ECO:0000256" key="8">
    <source>
        <dbReference type="ARBA" id="ARBA00022840"/>
    </source>
</evidence>
<keyword evidence="5" id="KW-0808">Transferase</keyword>
<dbReference type="GO" id="GO:0000156">
    <property type="term" value="F:phosphorelay response regulator activity"/>
    <property type="evidence" value="ECO:0007669"/>
    <property type="project" value="TreeGrafter"/>
</dbReference>
<dbReference type="SMART" id="SM00065">
    <property type="entry name" value="GAF"/>
    <property type="match status" value="1"/>
</dbReference>
<dbReference type="SUPFAM" id="SSF55874">
    <property type="entry name" value="ATPase domain of HSP90 chaperone/DNA topoisomerase II/histidine kinase"/>
    <property type="match status" value="1"/>
</dbReference>
<dbReference type="InterPro" id="IPR029016">
    <property type="entry name" value="GAF-like_dom_sf"/>
</dbReference>
<evidence type="ECO:0000256" key="3">
    <source>
        <dbReference type="ARBA" id="ARBA00012438"/>
    </source>
</evidence>
<reference evidence="13" key="1">
    <citation type="journal article" date="2014" name="Int. J. Syst. Evol. Microbiol.">
        <title>Complete genome sequence of Corynebacterium casei LMG S-19264T (=DSM 44701T), isolated from a smear-ripened cheese.</title>
        <authorList>
            <consortium name="US DOE Joint Genome Institute (JGI-PGF)"/>
            <person name="Walter F."/>
            <person name="Albersmeier A."/>
            <person name="Kalinowski J."/>
            <person name="Ruckert C."/>
        </authorList>
    </citation>
    <scope>NUCLEOTIDE SEQUENCE</scope>
    <source>
        <strain evidence="13">JCM 4790</strain>
    </source>
</reference>
<protein>
    <recommendedName>
        <fullName evidence="10">Sensor-like histidine kinase SenX3</fullName>
        <ecNumber evidence="3">2.7.13.3</ecNumber>
    </recommendedName>
</protein>
<dbReference type="CDD" id="cd00082">
    <property type="entry name" value="HisKA"/>
    <property type="match status" value="1"/>
</dbReference>
<proteinExistence type="predicted"/>
<dbReference type="GO" id="GO:0007234">
    <property type="term" value="P:osmosensory signaling via phosphorelay pathway"/>
    <property type="evidence" value="ECO:0007669"/>
    <property type="project" value="TreeGrafter"/>
</dbReference>
<evidence type="ECO:0000256" key="7">
    <source>
        <dbReference type="ARBA" id="ARBA00022777"/>
    </source>
</evidence>
<dbReference type="InterPro" id="IPR003594">
    <property type="entry name" value="HATPase_dom"/>
</dbReference>
<dbReference type="SMART" id="SM00388">
    <property type="entry name" value="HisKA"/>
    <property type="match status" value="1"/>
</dbReference>
<dbReference type="EMBL" id="BMVU01000027">
    <property type="protein sequence ID" value="GGX90021.1"/>
    <property type="molecule type" value="Genomic_DNA"/>
</dbReference>
<feature type="domain" description="Histidine kinase" evidence="12">
    <location>
        <begin position="387"/>
        <end position="598"/>
    </location>
</feature>
<keyword evidence="8" id="KW-0067">ATP-binding</keyword>
<dbReference type="InterPro" id="IPR005467">
    <property type="entry name" value="His_kinase_dom"/>
</dbReference>
<dbReference type="Pfam" id="PF00512">
    <property type="entry name" value="HisKA"/>
    <property type="match status" value="1"/>
</dbReference>
<evidence type="ECO:0000256" key="10">
    <source>
        <dbReference type="ARBA" id="ARBA00039401"/>
    </source>
</evidence>
<dbReference type="GO" id="GO:0005524">
    <property type="term" value="F:ATP binding"/>
    <property type="evidence" value="ECO:0007669"/>
    <property type="project" value="UniProtKB-KW"/>
</dbReference>
<comment type="subcellular location">
    <subcellularLocation>
        <location evidence="2">Cell membrane</location>
    </subcellularLocation>
</comment>
<comment type="caution">
    <text evidence="13">The sequence shown here is derived from an EMBL/GenBank/DDBJ whole genome shotgun (WGS) entry which is preliminary data.</text>
</comment>
<dbReference type="GO" id="GO:0005886">
    <property type="term" value="C:plasma membrane"/>
    <property type="evidence" value="ECO:0007669"/>
    <property type="project" value="UniProtKB-SubCell"/>
</dbReference>
<dbReference type="InterPro" id="IPR050351">
    <property type="entry name" value="BphY/WalK/GraS-like"/>
</dbReference>
<reference evidence="13" key="2">
    <citation type="submission" date="2020-09" db="EMBL/GenBank/DDBJ databases">
        <authorList>
            <person name="Sun Q."/>
            <person name="Ohkuma M."/>
        </authorList>
    </citation>
    <scope>NUCLEOTIDE SEQUENCE</scope>
    <source>
        <strain evidence="13">JCM 4790</strain>
    </source>
</reference>
<dbReference type="InterPro" id="IPR003018">
    <property type="entry name" value="GAF"/>
</dbReference>
<evidence type="ECO:0000256" key="9">
    <source>
        <dbReference type="ARBA" id="ARBA00023012"/>
    </source>
</evidence>
<dbReference type="Pfam" id="PF01590">
    <property type="entry name" value="GAF"/>
    <property type="match status" value="1"/>
</dbReference>
<dbReference type="PANTHER" id="PTHR42878">
    <property type="entry name" value="TWO-COMPONENT HISTIDINE KINASE"/>
    <property type="match status" value="1"/>
</dbReference>
<evidence type="ECO:0000259" key="12">
    <source>
        <dbReference type="PROSITE" id="PS50109"/>
    </source>
</evidence>
<evidence type="ECO:0000256" key="2">
    <source>
        <dbReference type="ARBA" id="ARBA00004236"/>
    </source>
</evidence>
<dbReference type="EC" id="2.7.13.3" evidence="3"/>
<evidence type="ECO:0000256" key="5">
    <source>
        <dbReference type="ARBA" id="ARBA00022679"/>
    </source>
</evidence>
<gene>
    <name evidence="13" type="ORF">GCM10010358_50040</name>
</gene>
<sequence length="606" mass="64044">MARTLSTTVGSSSWAAATIDTGGVSALTARPSSPVRRRRARCGGGRGADHGVGVAEHLQRCGDGPAVPQQAGGFHGAGLLGRLGGARPLHQRRRGGRADAQQRVADEARRDAAAGPVHAVQQRAGGVLVADASQGARRALARRTRTTRPAASAARRPPRRCAGRVNGGRVRRAGGQRTEGMSATSSGGRERGPMSAADGDAEERRPEVLRRYGIVDAPAPPDLDAVVRLAAHMCEVPAAAVNIVSRDEQHQIAAVGIEETVCSRADSMCAVSIAAPGQVVVPDTRLDPRFAANPWVTSPSKGVRFYAASPLRTAENETLGTLCVFDRRVRSLTPEQCAALDDLAALVVDVLDLHRHRHVVHHALHAADQARTELERSNKALEQFAGQVSHDLKNPLTGILGHASLLADLPPVAGDPRARALAERVERFAVRMNETIEAALAFARLAGRLHLVDTDLGALVRAVLEDLHGDLAAAGGEVRFEGLPTIPCDPVQLRRLLQNLLDNAVKYRRPGRPPRIEVSCDGDPDGWNLRVRDNGRGIPAAQREAALRPFTRLDTTTSGSGIGLAVCVRIAVAHRGTLSVDDAPGGGTVVTCHLPCPPTDTGERGD</sequence>
<dbReference type="Proteomes" id="UP000619244">
    <property type="component" value="Unassembled WGS sequence"/>
</dbReference>
<dbReference type="Pfam" id="PF02518">
    <property type="entry name" value="HATPase_c"/>
    <property type="match status" value="1"/>
</dbReference>
<dbReference type="GO" id="GO:0000155">
    <property type="term" value="F:phosphorelay sensor kinase activity"/>
    <property type="evidence" value="ECO:0007669"/>
    <property type="project" value="InterPro"/>
</dbReference>
<evidence type="ECO:0000256" key="6">
    <source>
        <dbReference type="ARBA" id="ARBA00022741"/>
    </source>
</evidence>
<keyword evidence="6" id="KW-0547">Nucleotide-binding</keyword>
<keyword evidence="14" id="KW-1185">Reference proteome</keyword>
<dbReference type="AlphaFoldDB" id="A0A918U452"/>